<evidence type="ECO:0000256" key="7">
    <source>
        <dbReference type="ARBA" id="ARBA00023163"/>
    </source>
</evidence>
<comment type="similarity">
    <text evidence="1">Belongs to the nuclear hormone receptor family.</text>
</comment>
<dbReference type="InParanoid" id="G0NTJ7"/>
<sequence>MTGLKYSCKNQNGGCNIDKSVRYFCKFCRFQKCIAKGMSAEKIQQNRDPISSTIPGTSEDFLPPIIEESVKKSMFVDAPLYDFKTFFDEIQRIFTNPPIIDSLRPLEALEQGVRSFYLHQKRRYLEVLRQLNFEKITRSRLGVIRAAAIWLMYSEFFQNLKEIEKLLILKTTWHVWGRLKLLLVSVDIFGEGVPNDKIVFVSEEDPVYLIDIFRNNLADLDPQEAENVDKELQPLFTAVFDDVAKNLCKFKWSQMEVGYMLWQIVWCVAVSVAYLYTLEFCPKQFIVQSEYGQTNTQTENSSN</sequence>
<keyword evidence="6" id="KW-0238">DNA-binding</keyword>
<name>G0NTJ7_CAEBE</name>
<keyword evidence="9" id="KW-0539">Nucleus</keyword>
<feature type="domain" description="NR LBD" evidence="12">
    <location>
        <begin position="95"/>
        <end position="303"/>
    </location>
</feature>
<dbReference type="InterPro" id="IPR035500">
    <property type="entry name" value="NHR-like_dom_sf"/>
</dbReference>
<dbReference type="PROSITE" id="PS51843">
    <property type="entry name" value="NR_LBD"/>
    <property type="match status" value="1"/>
</dbReference>
<dbReference type="InterPro" id="IPR000536">
    <property type="entry name" value="Nucl_hrmn_rcpt_lig-bd"/>
</dbReference>
<dbReference type="HOGENOM" id="CLU_918972_0_0_1"/>
<dbReference type="GO" id="GO:0003700">
    <property type="term" value="F:DNA-binding transcription factor activity"/>
    <property type="evidence" value="ECO:0007669"/>
    <property type="project" value="InterPro"/>
</dbReference>
<evidence type="ECO:0000313" key="13">
    <source>
        <dbReference type="EMBL" id="EGT37272.1"/>
    </source>
</evidence>
<dbReference type="Gene3D" id="3.30.50.10">
    <property type="entry name" value="Erythroid Transcription Factor GATA-1, subunit A"/>
    <property type="match status" value="1"/>
</dbReference>
<evidence type="ECO:0000259" key="12">
    <source>
        <dbReference type="PROSITE" id="PS51843"/>
    </source>
</evidence>
<gene>
    <name evidence="13" type="ORF">CAEBREN_16100</name>
</gene>
<feature type="domain" description="Nuclear receptor" evidence="11">
    <location>
        <begin position="1"/>
        <end position="45"/>
    </location>
</feature>
<dbReference type="PROSITE" id="PS51030">
    <property type="entry name" value="NUCLEAR_REC_DBD_2"/>
    <property type="match status" value="1"/>
</dbReference>
<keyword evidence="3" id="KW-0863">Zinc-finger</keyword>
<organism evidence="14">
    <name type="scientific">Caenorhabditis brenneri</name>
    <name type="common">Nematode worm</name>
    <dbReference type="NCBI Taxonomy" id="135651"/>
    <lineage>
        <taxon>Eukaryota</taxon>
        <taxon>Metazoa</taxon>
        <taxon>Ecdysozoa</taxon>
        <taxon>Nematoda</taxon>
        <taxon>Chromadorea</taxon>
        <taxon>Rhabditida</taxon>
        <taxon>Rhabditina</taxon>
        <taxon>Rhabditomorpha</taxon>
        <taxon>Rhabditoidea</taxon>
        <taxon>Rhabditidae</taxon>
        <taxon>Peloderinae</taxon>
        <taxon>Caenorhabditis</taxon>
    </lineage>
</organism>
<dbReference type="Proteomes" id="UP000008068">
    <property type="component" value="Unassembled WGS sequence"/>
</dbReference>
<dbReference type="GO" id="GO:0008270">
    <property type="term" value="F:zinc ion binding"/>
    <property type="evidence" value="ECO:0007669"/>
    <property type="project" value="UniProtKB-KW"/>
</dbReference>
<protein>
    <recommendedName>
        <fullName evidence="15">Nuclear receptor domain-containing protein</fullName>
    </recommendedName>
</protein>
<dbReference type="SMART" id="SM00399">
    <property type="entry name" value="ZnF_C4"/>
    <property type="match status" value="1"/>
</dbReference>
<dbReference type="OrthoDB" id="5815240at2759"/>
<keyword evidence="4" id="KW-0862">Zinc</keyword>
<evidence type="ECO:0000256" key="8">
    <source>
        <dbReference type="ARBA" id="ARBA00023170"/>
    </source>
</evidence>
<dbReference type="InterPro" id="IPR001628">
    <property type="entry name" value="Znf_hrmn_rcpt"/>
</dbReference>
<dbReference type="AlphaFoldDB" id="G0NTJ7"/>
<keyword evidence="10" id="KW-0472">Membrane</keyword>
<proteinExistence type="inferred from homology"/>
<dbReference type="GO" id="GO:0043565">
    <property type="term" value="F:sequence-specific DNA binding"/>
    <property type="evidence" value="ECO:0007669"/>
    <property type="project" value="InterPro"/>
</dbReference>
<evidence type="ECO:0000313" key="14">
    <source>
        <dbReference type="Proteomes" id="UP000008068"/>
    </source>
</evidence>
<dbReference type="InterPro" id="IPR013088">
    <property type="entry name" value="Znf_NHR/GATA"/>
</dbReference>
<keyword evidence="7" id="KW-0804">Transcription</keyword>
<dbReference type="Pfam" id="PF00104">
    <property type="entry name" value="Hormone_recep"/>
    <property type="match status" value="1"/>
</dbReference>
<feature type="transmembrane region" description="Helical" evidence="10">
    <location>
        <begin position="259"/>
        <end position="278"/>
    </location>
</feature>
<dbReference type="SUPFAM" id="SSF48508">
    <property type="entry name" value="Nuclear receptor ligand-binding domain"/>
    <property type="match status" value="1"/>
</dbReference>
<dbReference type="Pfam" id="PF00105">
    <property type="entry name" value="zf-C4"/>
    <property type="match status" value="1"/>
</dbReference>
<evidence type="ECO:0008006" key="15">
    <source>
        <dbReference type="Google" id="ProtNLM"/>
    </source>
</evidence>
<evidence type="ECO:0000256" key="4">
    <source>
        <dbReference type="ARBA" id="ARBA00022833"/>
    </source>
</evidence>
<keyword evidence="5" id="KW-0805">Transcription regulation</keyword>
<dbReference type="EMBL" id="GL379944">
    <property type="protein sequence ID" value="EGT37272.1"/>
    <property type="molecule type" value="Genomic_DNA"/>
</dbReference>
<accession>G0NTJ7</accession>
<reference evidence="14" key="1">
    <citation type="submission" date="2011-07" db="EMBL/GenBank/DDBJ databases">
        <authorList>
            <consortium name="Caenorhabditis brenneri Sequencing and Analysis Consortium"/>
            <person name="Wilson R.K."/>
        </authorList>
    </citation>
    <scope>NUCLEOTIDE SEQUENCE [LARGE SCALE GENOMIC DNA]</scope>
    <source>
        <strain evidence="14">PB2801</strain>
    </source>
</reference>
<evidence type="ECO:0000259" key="11">
    <source>
        <dbReference type="PROSITE" id="PS51030"/>
    </source>
</evidence>
<dbReference type="InterPro" id="IPR051152">
    <property type="entry name" value="C.elegans_Orphan_NR"/>
</dbReference>
<dbReference type="STRING" id="135651.G0NTJ7"/>
<dbReference type="PANTHER" id="PTHR45680:SF26">
    <property type="entry name" value="NUCLEAR HORMONE RECEPTOR FAMILY MEMBER NHR-127-RELATED"/>
    <property type="match status" value="1"/>
</dbReference>
<evidence type="ECO:0000256" key="1">
    <source>
        <dbReference type="ARBA" id="ARBA00005993"/>
    </source>
</evidence>
<keyword evidence="8" id="KW-0675">Receptor</keyword>
<dbReference type="OMA" id="ILKTTWH"/>
<evidence type="ECO:0000256" key="2">
    <source>
        <dbReference type="ARBA" id="ARBA00022723"/>
    </source>
</evidence>
<evidence type="ECO:0000256" key="9">
    <source>
        <dbReference type="ARBA" id="ARBA00023242"/>
    </source>
</evidence>
<dbReference type="eggNOG" id="KOG3575">
    <property type="taxonomic scope" value="Eukaryota"/>
</dbReference>
<dbReference type="PANTHER" id="PTHR45680">
    <property type="entry name" value="NUCLEAR HORMONE RECEPTOR FAMILY"/>
    <property type="match status" value="1"/>
</dbReference>
<evidence type="ECO:0000256" key="3">
    <source>
        <dbReference type="ARBA" id="ARBA00022771"/>
    </source>
</evidence>
<keyword evidence="14" id="KW-1185">Reference proteome</keyword>
<evidence type="ECO:0000256" key="6">
    <source>
        <dbReference type="ARBA" id="ARBA00023125"/>
    </source>
</evidence>
<dbReference type="FunCoup" id="G0NTJ7">
    <property type="interactions" value="188"/>
</dbReference>
<evidence type="ECO:0000256" key="10">
    <source>
        <dbReference type="SAM" id="Phobius"/>
    </source>
</evidence>
<dbReference type="SUPFAM" id="SSF57716">
    <property type="entry name" value="Glucocorticoid receptor-like (DNA-binding domain)"/>
    <property type="match status" value="1"/>
</dbReference>
<keyword evidence="10" id="KW-1133">Transmembrane helix</keyword>
<keyword evidence="2" id="KW-0479">Metal-binding</keyword>
<evidence type="ECO:0000256" key="5">
    <source>
        <dbReference type="ARBA" id="ARBA00023015"/>
    </source>
</evidence>
<keyword evidence="10" id="KW-0812">Transmembrane</keyword>